<dbReference type="Proteomes" id="UP001056707">
    <property type="component" value="Chromosome"/>
</dbReference>
<sequence length="53" mass="5772">MLALTEAEVLSESLTEPTPVVLAEVAEADRLAEVDCSFRSDVLKLLLVEALRD</sequence>
<proteinExistence type="predicted"/>
<organism evidence="1 2">
    <name type="scientific">Fructilactobacillus myrtifloralis</name>
    <dbReference type="NCBI Taxonomy" id="2940301"/>
    <lineage>
        <taxon>Bacteria</taxon>
        <taxon>Bacillati</taxon>
        <taxon>Bacillota</taxon>
        <taxon>Bacilli</taxon>
        <taxon>Lactobacillales</taxon>
        <taxon>Lactobacillaceae</taxon>
        <taxon>Fructilactobacillus</taxon>
    </lineage>
</organism>
<dbReference type="RefSeq" id="WP_252749901.1">
    <property type="nucleotide sequence ID" value="NZ_CP097116.1"/>
</dbReference>
<evidence type="ECO:0000313" key="2">
    <source>
        <dbReference type="Proteomes" id="UP001056707"/>
    </source>
</evidence>
<keyword evidence="2" id="KW-1185">Reference proteome</keyword>
<evidence type="ECO:0000313" key="1">
    <source>
        <dbReference type="EMBL" id="USS84999.1"/>
    </source>
</evidence>
<name>A0ABY5BRI5_9LACO</name>
<gene>
    <name evidence="1" type="ORF">M3M35_06845</name>
</gene>
<dbReference type="EMBL" id="CP097116">
    <property type="protein sequence ID" value="USS84999.1"/>
    <property type="molecule type" value="Genomic_DNA"/>
</dbReference>
<accession>A0ABY5BRI5</accession>
<reference evidence="1" key="1">
    <citation type="submission" date="2022-05" db="EMBL/GenBank/DDBJ databases">
        <authorList>
            <person name="Oliphant S.A."/>
            <person name="Watson-Haigh N.S."/>
            <person name="Sumby K.M."/>
            <person name="Gardner J.M."/>
            <person name="Jiranek V."/>
        </authorList>
    </citation>
    <scope>NUCLEOTIDE SEQUENCE</scope>
    <source>
        <strain evidence="1">KI16_H9</strain>
    </source>
</reference>
<protein>
    <submittedName>
        <fullName evidence="1">Uncharacterized protein</fullName>
    </submittedName>
</protein>